<name>A0A1J1HSI8_9DIPT</name>
<reference evidence="1 2" key="1">
    <citation type="submission" date="2015-04" db="EMBL/GenBank/DDBJ databases">
        <authorList>
            <person name="Syromyatnikov M.Y."/>
            <person name="Popov V.N."/>
        </authorList>
    </citation>
    <scope>NUCLEOTIDE SEQUENCE [LARGE SCALE GENOMIC DNA]</scope>
</reference>
<protein>
    <submittedName>
        <fullName evidence="1">CLUMA_CG002922, isoform A</fullName>
    </submittedName>
</protein>
<evidence type="ECO:0000313" key="2">
    <source>
        <dbReference type="Proteomes" id="UP000183832"/>
    </source>
</evidence>
<organism evidence="1 2">
    <name type="scientific">Clunio marinus</name>
    <dbReference type="NCBI Taxonomy" id="568069"/>
    <lineage>
        <taxon>Eukaryota</taxon>
        <taxon>Metazoa</taxon>
        <taxon>Ecdysozoa</taxon>
        <taxon>Arthropoda</taxon>
        <taxon>Hexapoda</taxon>
        <taxon>Insecta</taxon>
        <taxon>Pterygota</taxon>
        <taxon>Neoptera</taxon>
        <taxon>Endopterygota</taxon>
        <taxon>Diptera</taxon>
        <taxon>Nematocera</taxon>
        <taxon>Chironomoidea</taxon>
        <taxon>Chironomidae</taxon>
        <taxon>Clunio</taxon>
    </lineage>
</organism>
<accession>A0A1J1HSI8</accession>
<dbReference type="Proteomes" id="UP000183832">
    <property type="component" value="Unassembled WGS sequence"/>
</dbReference>
<keyword evidence="2" id="KW-1185">Reference proteome</keyword>
<evidence type="ECO:0000313" key="1">
    <source>
        <dbReference type="EMBL" id="CRK89161.1"/>
    </source>
</evidence>
<dbReference type="AlphaFoldDB" id="A0A1J1HSI8"/>
<gene>
    <name evidence="1" type="ORF">CLUMA_CG002922</name>
</gene>
<sequence length="89" mass="10112">MYMPCSDIFMKLNQLKCTSTYFPSNFPKMVFAKAFVSKYLDILNNLGRKKKKCLVALEEQKDIKRLKFSQLSPPPALKMTSDTPGNVSG</sequence>
<proteinExistence type="predicted"/>
<dbReference type="EMBL" id="CVRI01000011">
    <property type="protein sequence ID" value="CRK89161.1"/>
    <property type="molecule type" value="Genomic_DNA"/>
</dbReference>